<organism evidence="2 3">
    <name type="scientific">Streptomyces paradoxus</name>
    <dbReference type="NCBI Taxonomy" id="66375"/>
    <lineage>
        <taxon>Bacteria</taxon>
        <taxon>Bacillati</taxon>
        <taxon>Actinomycetota</taxon>
        <taxon>Actinomycetes</taxon>
        <taxon>Kitasatosporales</taxon>
        <taxon>Streptomycetaceae</taxon>
        <taxon>Streptomyces</taxon>
    </lineage>
</organism>
<protein>
    <submittedName>
        <fullName evidence="2">Uncharacterized protein</fullName>
    </submittedName>
</protein>
<comment type="caution">
    <text evidence="2">The sequence shown here is derived from an EMBL/GenBank/DDBJ whole genome shotgun (WGS) entry which is preliminary data.</text>
</comment>
<dbReference type="AntiFam" id="ANF00057">
    <property type="entry name" value="Translation of E. coli type CRISPR repeat"/>
</dbReference>
<feature type="region of interest" description="Disordered" evidence="1">
    <location>
        <begin position="219"/>
        <end position="256"/>
    </location>
</feature>
<evidence type="ECO:0000256" key="1">
    <source>
        <dbReference type="SAM" id="MobiDB-lite"/>
    </source>
</evidence>
<feature type="compositionally biased region" description="Basic and acidic residues" evidence="1">
    <location>
        <begin position="233"/>
        <end position="243"/>
    </location>
</feature>
<feature type="compositionally biased region" description="Polar residues" evidence="1">
    <location>
        <begin position="145"/>
        <end position="160"/>
    </location>
</feature>
<reference evidence="2 3" key="1">
    <citation type="submission" date="2020-08" db="EMBL/GenBank/DDBJ databases">
        <title>Genomic Encyclopedia of Type Strains, Phase IV (KMG-IV): sequencing the most valuable type-strain genomes for metagenomic binning, comparative biology and taxonomic classification.</title>
        <authorList>
            <person name="Goeker M."/>
        </authorList>
    </citation>
    <scope>NUCLEOTIDE SEQUENCE [LARGE SCALE GENOMIC DNA]</scope>
    <source>
        <strain evidence="2 3">DSM 43350</strain>
    </source>
</reference>
<proteinExistence type="predicted"/>
<feature type="region of interest" description="Disordered" evidence="1">
    <location>
        <begin position="131"/>
        <end position="161"/>
    </location>
</feature>
<dbReference type="EMBL" id="JACHGV010000020">
    <property type="protein sequence ID" value="MBB6081633.1"/>
    <property type="molecule type" value="Genomic_DNA"/>
</dbReference>
<dbReference type="Proteomes" id="UP000591537">
    <property type="component" value="Unassembled WGS sequence"/>
</dbReference>
<evidence type="ECO:0000313" key="2">
    <source>
        <dbReference type="EMBL" id="MBB6081633.1"/>
    </source>
</evidence>
<feature type="region of interest" description="Disordered" evidence="1">
    <location>
        <begin position="1"/>
        <end position="35"/>
    </location>
</feature>
<gene>
    <name evidence="2" type="ORF">HNR57_007584</name>
</gene>
<accession>A0A7W9WLN2</accession>
<sequence>MRGRHHDQHGAGDRRGATLAGAGTTRCISSSGPGTWSYPRGRGDDLYYAGKNASKGELPPRVWGRRTRHLPKFGVVRATPACAGTTWRPSTLPPLPASYPRGCGDDKIFLATLTWLSELPPRVRGRLRLDRRESPGRRATPACAGTTQEEPAQCGDSQSYPRVCGDDRHEARYWPVMTELPPRVRGRLGRVGAADHPRGATPACAGTTLWSFSHGAMGRSYPRVCGDDPQQDTTEHDDLELPPRVRGRPTAGHDGT</sequence>
<keyword evidence="3" id="KW-1185">Reference proteome</keyword>
<dbReference type="AlphaFoldDB" id="A0A7W9WLN2"/>
<evidence type="ECO:0000313" key="3">
    <source>
        <dbReference type="Proteomes" id="UP000591537"/>
    </source>
</evidence>
<name>A0A7W9WLN2_9ACTN</name>